<dbReference type="eggNOG" id="KOG0179">
    <property type="taxonomic scope" value="Eukaryota"/>
</dbReference>
<evidence type="ECO:0000256" key="1">
    <source>
        <dbReference type="ARBA" id="ARBA00004123"/>
    </source>
</evidence>
<dbReference type="Gene3D" id="3.60.20.10">
    <property type="entry name" value="Glutamine Phosphoribosylpyrophosphate, subunit 1, domain 1"/>
    <property type="match status" value="1"/>
</dbReference>
<dbReference type="STRING" id="556484.B7G5A6"/>
<dbReference type="GeneID" id="7203107"/>
<dbReference type="Proteomes" id="UP000000759">
    <property type="component" value="Chromosome 15"/>
</dbReference>
<dbReference type="SUPFAM" id="SSF56235">
    <property type="entry name" value="N-terminal nucleophile aminohydrolases (Ntn hydrolases)"/>
    <property type="match status" value="1"/>
</dbReference>
<dbReference type="InterPro" id="IPR029055">
    <property type="entry name" value="Ntn_hydrolases_N"/>
</dbReference>
<reference evidence="4 5" key="1">
    <citation type="journal article" date="2008" name="Nature">
        <title>The Phaeodactylum genome reveals the evolutionary history of diatom genomes.</title>
        <authorList>
            <person name="Bowler C."/>
            <person name="Allen A.E."/>
            <person name="Badger J.H."/>
            <person name="Grimwood J."/>
            <person name="Jabbari K."/>
            <person name="Kuo A."/>
            <person name="Maheswari U."/>
            <person name="Martens C."/>
            <person name="Maumus F."/>
            <person name="Otillar R.P."/>
            <person name="Rayko E."/>
            <person name="Salamov A."/>
            <person name="Vandepoele K."/>
            <person name="Beszteri B."/>
            <person name="Gruber A."/>
            <person name="Heijde M."/>
            <person name="Katinka M."/>
            <person name="Mock T."/>
            <person name="Valentin K."/>
            <person name="Verret F."/>
            <person name="Berges J.A."/>
            <person name="Brownlee C."/>
            <person name="Cadoret J.P."/>
            <person name="Chiovitti A."/>
            <person name="Choi C.J."/>
            <person name="Coesel S."/>
            <person name="De Martino A."/>
            <person name="Detter J.C."/>
            <person name="Durkin C."/>
            <person name="Falciatore A."/>
            <person name="Fournet J."/>
            <person name="Haruta M."/>
            <person name="Huysman M.J."/>
            <person name="Jenkins B.D."/>
            <person name="Jiroutova K."/>
            <person name="Jorgensen R.E."/>
            <person name="Joubert Y."/>
            <person name="Kaplan A."/>
            <person name="Kroger N."/>
            <person name="Kroth P.G."/>
            <person name="La Roche J."/>
            <person name="Lindquist E."/>
            <person name="Lommer M."/>
            <person name="Martin-Jezequel V."/>
            <person name="Lopez P.J."/>
            <person name="Lucas S."/>
            <person name="Mangogna M."/>
            <person name="McGinnis K."/>
            <person name="Medlin L.K."/>
            <person name="Montsant A."/>
            <person name="Oudot-Le Secq M.P."/>
            <person name="Napoli C."/>
            <person name="Obornik M."/>
            <person name="Parker M.S."/>
            <person name="Petit J.L."/>
            <person name="Porcel B.M."/>
            <person name="Poulsen N."/>
            <person name="Robison M."/>
            <person name="Rychlewski L."/>
            <person name="Rynearson T.A."/>
            <person name="Schmutz J."/>
            <person name="Shapiro H."/>
            <person name="Siaut M."/>
            <person name="Stanley M."/>
            <person name="Sussman M.R."/>
            <person name="Taylor A.R."/>
            <person name="Vardi A."/>
            <person name="von Dassow P."/>
            <person name="Vyverman W."/>
            <person name="Willis A."/>
            <person name="Wyrwicz L.S."/>
            <person name="Rokhsar D.S."/>
            <person name="Weissenbach J."/>
            <person name="Armbrust E.V."/>
            <person name="Green B.R."/>
            <person name="Van de Peer Y."/>
            <person name="Grigoriev I.V."/>
        </authorList>
    </citation>
    <scope>NUCLEOTIDE SEQUENCE [LARGE SCALE GENOMIC DNA]</scope>
    <source>
        <strain evidence="4 5">CCAP 1055/1</strain>
    </source>
</reference>
<accession>B7G5A6</accession>
<dbReference type="GO" id="GO:0005737">
    <property type="term" value="C:cytoplasm"/>
    <property type="evidence" value="ECO:0007669"/>
    <property type="project" value="TreeGrafter"/>
</dbReference>
<name>B7G5A6_PHATC</name>
<dbReference type="GO" id="GO:0051603">
    <property type="term" value="P:proteolysis involved in protein catabolic process"/>
    <property type="evidence" value="ECO:0007669"/>
    <property type="project" value="InterPro"/>
</dbReference>
<evidence type="ECO:0000313" key="5">
    <source>
        <dbReference type="Proteomes" id="UP000000759"/>
    </source>
</evidence>
<sequence>MTFAAAADFEPYQLNGGLVAAVAGRDFVVLSTDTRLMGPSGYDILERNHVKIETTNSGELIVHASTKLVYAPTFVGSSGCNADCEMLKRTVRADTRAAFYHGESDIQTAAVATLLGQMLYSRRGFPFYSFCVVGGMENGAGKVYVYDAIGSYEQVGVATSGTGRELLQPILDRSFRSREVFRSTIESELPKQVMLPVAPRQVDCSKDEAISKLVDGYRSVSERDIGVGDRV</sequence>
<comment type="subcellular location">
    <subcellularLocation>
        <location evidence="1">Nucleus</location>
    </subcellularLocation>
</comment>
<evidence type="ECO:0000256" key="2">
    <source>
        <dbReference type="ARBA" id="ARBA00022490"/>
    </source>
</evidence>
<organism evidence="4 5">
    <name type="scientific">Phaeodactylum tricornutum (strain CCAP 1055/1)</name>
    <dbReference type="NCBI Taxonomy" id="556484"/>
    <lineage>
        <taxon>Eukaryota</taxon>
        <taxon>Sar</taxon>
        <taxon>Stramenopiles</taxon>
        <taxon>Ochrophyta</taxon>
        <taxon>Bacillariophyta</taxon>
        <taxon>Bacillariophyceae</taxon>
        <taxon>Bacillariophycidae</taxon>
        <taxon>Naviculales</taxon>
        <taxon>Phaeodactylaceae</taxon>
        <taxon>Phaeodactylum</taxon>
    </lineage>
</organism>
<dbReference type="InParanoid" id="B7G5A6"/>
<dbReference type="InterPro" id="IPR001353">
    <property type="entry name" value="Proteasome_sua/b"/>
</dbReference>
<evidence type="ECO:0000313" key="4">
    <source>
        <dbReference type="EMBL" id="EEC46113.1"/>
    </source>
</evidence>
<keyword evidence="2" id="KW-0963">Cytoplasm</keyword>
<keyword evidence="5" id="KW-1185">Reference proteome</keyword>
<dbReference type="OrthoDB" id="268479at2759"/>
<feature type="non-terminal residue" evidence="4">
    <location>
        <position position="231"/>
    </location>
</feature>
<dbReference type="Pfam" id="PF00227">
    <property type="entry name" value="Proteasome"/>
    <property type="match status" value="1"/>
</dbReference>
<evidence type="ECO:0008006" key="6">
    <source>
        <dbReference type="Google" id="ProtNLM"/>
    </source>
</evidence>
<dbReference type="PANTHER" id="PTHR32194:SF2">
    <property type="entry name" value="PROTEASOME SUBUNIT BETA TYPE-1"/>
    <property type="match status" value="1"/>
</dbReference>
<dbReference type="GO" id="GO:0005634">
    <property type="term" value="C:nucleus"/>
    <property type="evidence" value="ECO:0007669"/>
    <property type="project" value="UniProtKB-SubCell"/>
</dbReference>
<proteinExistence type="predicted"/>
<dbReference type="RefSeq" id="XP_002182212.1">
    <property type="nucleotide sequence ID" value="XM_002182176.1"/>
</dbReference>
<dbReference type="PANTHER" id="PTHR32194">
    <property type="entry name" value="METALLOPROTEASE TLDD"/>
    <property type="match status" value="1"/>
</dbReference>
<protein>
    <recommendedName>
        <fullName evidence="6">Proteasome subunit beta</fullName>
    </recommendedName>
</protein>
<dbReference type="InterPro" id="IPR023333">
    <property type="entry name" value="Proteasome_suB-type"/>
</dbReference>
<reference evidence="5" key="2">
    <citation type="submission" date="2008-08" db="EMBL/GenBank/DDBJ databases">
        <authorList>
            <consortium name="Diatom Consortium"/>
            <person name="Grigoriev I."/>
            <person name="Grimwood J."/>
            <person name="Kuo A."/>
            <person name="Otillar R.P."/>
            <person name="Salamov A."/>
            <person name="Detter J.C."/>
            <person name="Lindquist E."/>
            <person name="Shapiro H."/>
            <person name="Lucas S."/>
            <person name="Glavina del Rio T."/>
            <person name="Pitluck S."/>
            <person name="Rokhsar D."/>
            <person name="Bowler C."/>
        </authorList>
    </citation>
    <scope>GENOME REANNOTATION</scope>
    <source>
        <strain evidence="5">CCAP 1055/1</strain>
    </source>
</reference>
<keyword evidence="3" id="KW-0647">Proteasome</keyword>
<dbReference type="EMBL" id="CM000617">
    <property type="protein sequence ID" value="EEC46113.1"/>
    <property type="molecule type" value="Genomic_DNA"/>
</dbReference>
<dbReference type="AlphaFoldDB" id="B7G5A6"/>
<gene>
    <name evidence="4" type="ORF">PHATRDRAFT_14449</name>
</gene>
<evidence type="ECO:0000256" key="3">
    <source>
        <dbReference type="ARBA" id="ARBA00022942"/>
    </source>
</evidence>
<dbReference type="GO" id="GO:0005839">
    <property type="term" value="C:proteasome core complex"/>
    <property type="evidence" value="ECO:0007669"/>
    <property type="project" value="InterPro"/>
</dbReference>
<dbReference type="KEGG" id="pti:PHATRDRAFT_14449"/>
<dbReference type="PaxDb" id="2850-Phatr14449"/>